<feature type="compositionally biased region" description="Polar residues" evidence="1">
    <location>
        <begin position="225"/>
        <end position="234"/>
    </location>
</feature>
<organism evidence="2 3">
    <name type="scientific">Periconia digitata</name>
    <dbReference type="NCBI Taxonomy" id="1303443"/>
    <lineage>
        <taxon>Eukaryota</taxon>
        <taxon>Fungi</taxon>
        <taxon>Dikarya</taxon>
        <taxon>Ascomycota</taxon>
        <taxon>Pezizomycotina</taxon>
        <taxon>Dothideomycetes</taxon>
        <taxon>Pleosporomycetidae</taxon>
        <taxon>Pleosporales</taxon>
        <taxon>Massarineae</taxon>
        <taxon>Periconiaceae</taxon>
        <taxon>Periconia</taxon>
    </lineage>
</organism>
<feature type="compositionally biased region" description="Acidic residues" evidence="1">
    <location>
        <begin position="392"/>
        <end position="404"/>
    </location>
</feature>
<dbReference type="Proteomes" id="UP001152607">
    <property type="component" value="Unassembled WGS sequence"/>
</dbReference>
<evidence type="ECO:0000256" key="1">
    <source>
        <dbReference type="SAM" id="MobiDB-lite"/>
    </source>
</evidence>
<feature type="compositionally biased region" description="Low complexity" evidence="1">
    <location>
        <begin position="105"/>
        <end position="114"/>
    </location>
</feature>
<evidence type="ECO:0000313" key="3">
    <source>
        <dbReference type="Proteomes" id="UP001152607"/>
    </source>
</evidence>
<feature type="compositionally biased region" description="Low complexity" evidence="1">
    <location>
        <begin position="160"/>
        <end position="183"/>
    </location>
</feature>
<feature type="region of interest" description="Disordered" evidence="1">
    <location>
        <begin position="141"/>
        <end position="253"/>
    </location>
</feature>
<accession>A0A9W4UFT5</accession>
<keyword evidence="3" id="KW-1185">Reference proteome</keyword>
<feature type="region of interest" description="Disordered" evidence="1">
    <location>
        <begin position="104"/>
        <end position="125"/>
    </location>
</feature>
<dbReference type="AlphaFoldDB" id="A0A9W4UFT5"/>
<dbReference type="OrthoDB" id="3795884at2759"/>
<dbReference type="EMBL" id="CAOQHR010000004">
    <property type="protein sequence ID" value="CAI6333917.1"/>
    <property type="molecule type" value="Genomic_DNA"/>
</dbReference>
<name>A0A9W4UFT5_9PLEO</name>
<evidence type="ECO:0000313" key="2">
    <source>
        <dbReference type="EMBL" id="CAI6333917.1"/>
    </source>
</evidence>
<sequence>MRLLATHLSWYHELLSSAIDSVHCPEETTNTRLSLSRSTVITMCIAVPVDHTRCNHTIALWQHCANALRSLSGLKPCSRVRQHTRPILIRKLCVHCGGPRHFTRRGGIAARGTGSNTMPKKVEWASPYDSGYASDVILEEEEEDYDSDETLSPRARKVPSRSWPSVSRQSSSSTHRSQKQESSWSPNLKRELTRRDSISSGMSREDDDAESLYCSQSPDDAGQLDRSTSPISRKSTPDRKNSTLLHPSSPVESFTDEQYTRDVTMGATSMDHDMHISDKHPRVTIISISEPITPQPSHMSKTPLLLRPRVPPRKPSTLLHPSVPSDEVSAVPSVSTLSLQDPETGYPFPVFTQTPPTPLPTDTKFQRRVSVLHSALSEDEWEEPLHSSQSDVESECEDDYESDTDIGLPNSQNANEAIAVAKSGRKARASRISFHGQHLRIVVD</sequence>
<reference evidence="2" key="1">
    <citation type="submission" date="2023-01" db="EMBL/GenBank/DDBJ databases">
        <authorList>
            <person name="Van Ghelder C."/>
            <person name="Rancurel C."/>
        </authorList>
    </citation>
    <scope>NUCLEOTIDE SEQUENCE</scope>
    <source>
        <strain evidence="2">CNCM I-4278</strain>
    </source>
</reference>
<feature type="compositionally biased region" description="Polar residues" evidence="1">
    <location>
        <begin position="242"/>
        <end position="252"/>
    </location>
</feature>
<gene>
    <name evidence="2" type="ORF">PDIGIT_LOCUS6969</name>
</gene>
<protein>
    <submittedName>
        <fullName evidence="2">Uncharacterized protein</fullName>
    </submittedName>
</protein>
<comment type="caution">
    <text evidence="2">The sequence shown here is derived from an EMBL/GenBank/DDBJ whole genome shotgun (WGS) entry which is preliminary data.</text>
</comment>
<proteinExistence type="predicted"/>
<feature type="compositionally biased region" description="Basic and acidic residues" evidence="1">
    <location>
        <begin position="188"/>
        <end position="197"/>
    </location>
</feature>
<feature type="region of interest" description="Disordered" evidence="1">
    <location>
        <begin position="378"/>
        <end position="410"/>
    </location>
</feature>